<dbReference type="Pfam" id="PF13923">
    <property type="entry name" value="zf-C3HC4_2"/>
    <property type="match status" value="1"/>
</dbReference>
<dbReference type="AlphaFoldDB" id="A0A817ZCX2"/>
<dbReference type="SUPFAM" id="SSF57850">
    <property type="entry name" value="RING/U-box"/>
    <property type="match status" value="1"/>
</dbReference>
<evidence type="ECO:0000313" key="11">
    <source>
        <dbReference type="Proteomes" id="UP000663872"/>
    </source>
</evidence>
<dbReference type="PANTHER" id="PTHR13459:SF1">
    <property type="entry name" value="E3 UBIQUITIN-PROTEIN LIGASE RNF220 ISOFORM X1"/>
    <property type="match status" value="1"/>
</dbReference>
<comment type="caution">
    <text evidence="7">The sequence shown here is derived from an EMBL/GenBank/DDBJ whole genome shotgun (WGS) entry which is preliminary data.</text>
</comment>
<evidence type="ECO:0000256" key="4">
    <source>
        <dbReference type="SAM" id="MobiDB-lite"/>
    </source>
</evidence>
<dbReference type="Proteomes" id="UP000663865">
    <property type="component" value="Unassembled WGS sequence"/>
</dbReference>
<evidence type="ECO:0000313" key="8">
    <source>
        <dbReference type="EMBL" id="CAF3485305.1"/>
    </source>
</evidence>
<proteinExistence type="predicted"/>
<evidence type="ECO:0000313" key="10">
    <source>
        <dbReference type="EMBL" id="CAF4706170.1"/>
    </source>
</evidence>
<organism evidence="7 11">
    <name type="scientific">Rotaria socialis</name>
    <dbReference type="NCBI Taxonomy" id="392032"/>
    <lineage>
        <taxon>Eukaryota</taxon>
        <taxon>Metazoa</taxon>
        <taxon>Spiralia</taxon>
        <taxon>Gnathifera</taxon>
        <taxon>Rotifera</taxon>
        <taxon>Eurotatoria</taxon>
        <taxon>Bdelloidea</taxon>
        <taxon>Philodinida</taxon>
        <taxon>Philodinidae</taxon>
        <taxon>Rotaria</taxon>
    </lineage>
</organism>
<reference evidence="7" key="1">
    <citation type="submission" date="2021-02" db="EMBL/GenBank/DDBJ databases">
        <authorList>
            <person name="Nowell W R."/>
        </authorList>
    </citation>
    <scope>NUCLEOTIDE SEQUENCE</scope>
</reference>
<evidence type="ECO:0000259" key="6">
    <source>
        <dbReference type="PROSITE" id="PS51379"/>
    </source>
</evidence>
<feature type="domain" description="4Fe-4S ferredoxin-type" evidence="6">
    <location>
        <begin position="331"/>
        <end position="362"/>
    </location>
</feature>
<dbReference type="Proteomes" id="UP000663872">
    <property type="component" value="Unassembled WGS sequence"/>
</dbReference>
<feature type="compositionally biased region" description="Polar residues" evidence="4">
    <location>
        <begin position="298"/>
        <end position="329"/>
    </location>
</feature>
<dbReference type="PANTHER" id="PTHR13459">
    <property type="entry name" value="E3 UBIQUITIN-PROTEIN LIGASE RNF220 ISOFORM X1"/>
    <property type="match status" value="1"/>
</dbReference>
<dbReference type="Proteomes" id="UP000663838">
    <property type="component" value="Unassembled WGS sequence"/>
</dbReference>
<evidence type="ECO:0000256" key="1">
    <source>
        <dbReference type="ARBA" id="ARBA00022771"/>
    </source>
</evidence>
<evidence type="ECO:0008006" key="12">
    <source>
        <dbReference type="Google" id="ProtNLM"/>
    </source>
</evidence>
<dbReference type="InterPro" id="IPR001841">
    <property type="entry name" value="Znf_RING"/>
</dbReference>
<feature type="region of interest" description="Disordered" evidence="4">
    <location>
        <begin position="293"/>
        <end position="329"/>
    </location>
</feature>
<dbReference type="Pfam" id="PF15926">
    <property type="entry name" value="RNF220"/>
    <property type="match status" value="1"/>
</dbReference>
<dbReference type="InterPro" id="IPR031824">
    <property type="entry name" value="RNF220_mid"/>
</dbReference>
<feature type="compositionally biased region" description="Polar residues" evidence="4">
    <location>
        <begin position="119"/>
        <end position="131"/>
    </location>
</feature>
<gene>
    <name evidence="7" type="ORF">GRG538_LOCUS9046</name>
    <name evidence="8" type="ORF">KIK155_LOCUS14779</name>
    <name evidence="10" type="ORF">QYT958_LOCUS18078</name>
    <name evidence="9" type="ORF">TOA249_LOCUS15339</name>
</gene>
<dbReference type="PROSITE" id="PS50089">
    <property type="entry name" value="ZF_RING_2"/>
    <property type="match status" value="1"/>
</dbReference>
<protein>
    <recommendedName>
        <fullName evidence="12">RING-type domain-containing protein</fullName>
    </recommendedName>
</protein>
<evidence type="ECO:0000259" key="5">
    <source>
        <dbReference type="PROSITE" id="PS50089"/>
    </source>
</evidence>
<accession>A0A817ZCX2</accession>
<name>A0A817ZCX2_9BILA</name>
<keyword evidence="1 3" id="KW-0863">Zinc-finger</keyword>
<sequence length="397" mass="45280">MYHPSMWHPIDMAAAFRSMRQPTSPNISPEKSSVSGFNAAFSVNTLLNQSSSDQLRIPSITAAHQHQLFSSLFQHYPYATAAFRPLFNGTSNNSSFESSAFLPAGKRFKNESHDENHCETTSNNDESLGKNTDNRCRSSTIDLQNPQCPICQVSLNAQDLITHVQHELDTIKRRQILKSKRDNKAFPENNLDQTFKTRYETFLRVRTSRQQRLNARLQLHHRRSIRNDTRNCPICYQSIRIGSDDEYLFTHVQQCSRKREQLAAVAALTNHHRLSSVEDPDVNVVDVDDDIEREEKSTSGTTSLSCQESFNSDQRYSPSTQTDISYTKSPNVPDLDPPKCVVCMESCVKLCVSINCWHINCEECWIKSLNEKKACPQCNLPATFDNLRRILVNEVSK</sequence>
<feature type="region of interest" description="Disordered" evidence="4">
    <location>
        <begin position="110"/>
        <end position="131"/>
    </location>
</feature>
<dbReference type="Proteomes" id="UP000663848">
    <property type="component" value="Unassembled WGS sequence"/>
</dbReference>
<keyword evidence="2" id="KW-0862">Zinc</keyword>
<dbReference type="InterPro" id="IPR052443">
    <property type="entry name" value="E3_ubiq-ligase_RNF220-like"/>
</dbReference>
<dbReference type="EMBL" id="CAJNYT010001006">
    <property type="protein sequence ID" value="CAF3390204.1"/>
    <property type="molecule type" value="Genomic_DNA"/>
</dbReference>
<dbReference type="EMBL" id="CAJOBS010000994">
    <property type="protein sequence ID" value="CAF4672261.1"/>
    <property type="molecule type" value="Genomic_DNA"/>
</dbReference>
<dbReference type="InterPro" id="IPR013083">
    <property type="entry name" value="Znf_RING/FYVE/PHD"/>
</dbReference>
<dbReference type="InterPro" id="IPR017896">
    <property type="entry name" value="4Fe4S_Fe-S-bd"/>
</dbReference>
<dbReference type="EMBL" id="CAJOBR010002817">
    <property type="protein sequence ID" value="CAF4706170.1"/>
    <property type="molecule type" value="Genomic_DNA"/>
</dbReference>
<dbReference type="GO" id="GO:0008270">
    <property type="term" value="F:zinc ion binding"/>
    <property type="evidence" value="ECO:0007669"/>
    <property type="project" value="UniProtKB-KW"/>
</dbReference>
<dbReference type="EMBL" id="CAJNYV010002515">
    <property type="protein sequence ID" value="CAF3485305.1"/>
    <property type="molecule type" value="Genomic_DNA"/>
</dbReference>
<evidence type="ECO:0000256" key="2">
    <source>
        <dbReference type="ARBA" id="ARBA00022833"/>
    </source>
</evidence>
<evidence type="ECO:0000256" key="3">
    <source>
        <dbReference type="PROSITE-ProRule" id="PRU00175"/>
    </source>
</evidence>
<evidence type="ECO:0000313" key="7">
    <source>
        <dbReference type="EMBL" id="CAF3390204.1"/>
    </source>
</evidence>
<evidence type="ECO:0000313" key="9">
    <source>
        <dbReference type="EMBL" id="CAF4672261.1"/>
    </source>
</evidence>
<dbReference type="PROSITE" id="PS51379">
    <property type="entry name" value="4FE4S_FER_2"/>
    <property type="match status" value="1"/>
</dbReference>
<keyword evidence="1 3" id="KW-0479">Metal-binding</keyword>
<dbReference type="GO" id="GO:0061630">
    <property type="term" value="F:ubiquitin protein ligase activity"/>
    <property type="evidence" value="ECO:0007669"/>
    <property type="project" value="TreeGrafter"/>
</dbReference>
<dbReference type="GO" id="GO:0016567">
    <property type="term" value="P:protein ubiquitination"/>
    <property type="evidence" value="ECO:0007669"/>
    <property type="project" value="TreeGrafter"/>
</dbReference>
<feature type="domain" description="RING-type" evidence="5">
    <location>
        <begin position="340"/>
        <end position="379"/>
    </location>
</feature>
<dbReference type="Gene3D" id="3.30.40.10">
    <property type="entry name" value="Zinc/RING finger domain, C3HC4 (zinc finger)"/>
    <property type="match status" value="1"/>
</dbReference>